<proteinExistence type="predicted"/>
<accession>A0A498QGS4</accession>
<sequence length="168" mass="18048">MIAPIKNGNNMIRASKTHQEPASDNGSDLERSNSHQRKRAASAALGALVLTSGIAATADAATNYGSNLSAGRLTIALADYDRYKADSCTNDNLNGSTSFEDTDDDNYLNVFAANSNNYGDGLANPFIGNNTPVIVETVDLWDLIDMLNDLSSRPIELTRMDSDNNDQN</sequence>
<organism evidence="2 3">
    <name type="scientific">Mycobacterium attenuatum</name>
    <dbReference type="NCBI Taxonomy" id="2341086"/>
    <lineage>
        <taxon>Bacteria</taxon>
        <taxon>Bacillati</taxon>
        <taxon>Actinomycetota</taxon>
        <taxon>Actinomycetes</taxon>
        <taxon>Mycobacteriales</taxon>
        <taxon>Mycobacteriaceae</taxon>
        <taxon>Mycobacterium</taxon>
    </lineage>
</organism>
<gene>
    <name evidence="2" type="ORF">LAUMK136_05241</name>
</gene>
<evidence type="ECO:0000313" key="3">
    <source>
        <dbReference type="Proteomes" id="UP000273307"/>
    </source>
</evidence>
<reference evidence="2 3" key="1">
    <citation type="submission" date="2018-09" db="EMBL/GenBank/DDBJ databases">
        <authorList>
            <person name="Tagini F."/>
        </authorList>
    </citation>
    <scope>NUCLEOTIDE SEQUENCE [LARGE SCALE GENOMIC DNA]</scope>
    <source>
        <strain evidence="2 3">MK136</strain>
    </source>
</reference>
<protein>
    <submittedName>
        <fullName evidence="2">Uncharacterized protein</fullName>
    </submittedName>
</protein>
<feature type="region of interest" description="Disordered" evidence="1">
    <location>
        <begin position="1"/>
        <end position="37"/>
    </location>
</feature>
<dbReference type="AlphaFoldDB" id="A0A498QGS4"/>
<dbReference type="EMBL" id="UPHP01000142">
    <property type="protein sequence ID" value="VBA43725.1"/>
    <property type="molecule type" value="Genomic_DNA"/>
</dbReference>
<evidence type="ECO:0000256" key="1">
    <source>
        <dbReference type="SAM" id="MobiDB-lite"/>
    </source>
</evidence>
<name>A0A498QGS4_9MYCO</name>
<evidence type="ECO:0000313" key="2">
    <source>
        <dbReference type="EMBL" id="VBA43725.1"/>
    </source>
</evidence>
<dbReference type="Proteomes" id="UP000273307">
    <property type="component" value="Unassembled WGS sequence"/>
</dbReference>
<keyword evidence="3" id="KW-1185">Reference proteome</keyword>